<organism evidence="1 2">
    <name type="scientific">Smallanthus sonchifolius</name>
    <dbReference type="NCBI Taxonomy" id="185202"/>
    <lineage>
        <taxon>Eukaryota</taxon>
        <taxon>Viridiplantae</taxon>
        <taxon>Streptophyta</taxon>
        <taxon>Embryophyta</taxon>
        <taxon>Tracheophyta</taxon>
        <taxon>Spermatophyta</taxon>
        <taxon>Magnoliopsida</taxon>
        <taxon>eudicotyledons</taxon>
        <taxon>Gunneridae</taxon>
        <taxon>Pentapetalae</taxon>
        <taxon>asterids</taxon>
        <taxon>campanulids</taxon>
        <taxon>Asterales</taxon>
        <taxon>Asteraceae</taxon>
        <taxon>Asteroideae</taxon>
        <taxon>Heliantheae alliance</taxon>
        <taxon>Millerieae</taxon>
        <taxon>Smallanthus</taxon>
    </lineage>
</organism>
<evidence type="ECO:0000313" key="1">
    <source>
        <dbReference type="EMBL" id="KAI3793952.1"/>
    </source>
</evidence>
<keyword evidence="2" id="KW-1185">Reference proteome</keyword>
<proteinExistence type="predicted"/>
<protein>
    <submittedName>
        <fullName evidence="1">Uncharacterized protein</fullName>
    </submittedName>
</protein>
<accession>A0ACB9HEE9</accession>
<reference evidence="1 2" key="2">
    <citation type="journal article" date="2022" name="Mol. Ecol. Resour.">
        <title>The genomes of chicory, endive, great burdock and yacon provide insights into Asteraceae paleo-polyploidization history and plant inulin production.</title>
        <authorList>
            <person name="Fan W."/>
            <person name="Wang S."/>
            <person name="Wang H."/>
            <person name="Wang A."/>
            <person name="Jiang F."/>
            <person name="Liu H."/>
            <person name="Zhao H."/>
            <person name="Xu D."/>
            <person name="Zhang Y."/>
        </authorList>
    </citation>
    <scope>NUCLEOTIDE SEQUENCE [LARGE SCALE GENOMIC DNA]</scope>
    <source>
        <strain evidence="2">cv. Yunnan</strain>
        <tissue evidence="1">Leaves</tissue>
    </source>
</reference>
<reference evidence="2" key="1">
    <citation type="journal article" date="2022" name="Mol. Ecol. Resour.">
        <title>The genomes of chicory, endive, great burdock and yacon provide insights into Asteraceae palaeo-polyploidization history and plant inulin production.</title>
        <authorList>
            <person name="Fan W."/>
            <person name="Wang S."/>
            <person name="Wang H."/>
            <person name="Wang A."/>
            <person name="Jiang F."/>
            <person name="Liu H."/>
            <person name="Zhao H."/>
            <person name="Xu D."/>
            <person name="Zhang Y."/>
        </authorList>
    </citation>
    <scope>NUCLEOTIDE SEQUENCE [LARGE SCALE GENOMIC DNA]</scope>
    <source>
        <strain evidence="2">cv. Yunnan</strain>
    </source>
</reference>
<dbReference type="Proteomes" id="UP001056120">
    <property type="component" value="Linkage Group LG12"/>
</dbReference>
<evidence type="ECO:0000313" key="2">
    <source>
        <dbReference type="Proteomes" id="UP001056120"/>
    </source>
</evidence>
<comment type="caution">
    <text evidence="1">The sequence shown here is derived from an EMBL/GenBank/DDBJ whole genome shotgun (WGS) entry which is preliminary data.</text>
</comment>
<gene>
    <name evidence="1" type="ORF">L1987_36575</name>
</gene>
<name>A0ACB9HEE9_9ASTR</name>
<sequence length="77" mass="8507">MVKTKSRSDPLVAYLGVQIDTVSVTGNANSNTSSFSNFNGSQVLHQTVYNRTRSRAGASAMQQSVDPWEPYVQHYEP</sequence>
<dbReference type="EMBL" id="CM042029">
    <property type="protein sequence ID" value="KAI3793952.1"/>
    <property type="molecule type" value="Genomic_DNA"/>
</dbReference>